<dbReference type="PANTHER" id="PTHR42709">
    <property type="entry name" value="ALKALINE PHOSPHATASE LIKE PROTEIN"/>
    <property type="match status" value="1"/>
</dbReference>
<comment type="similarity">
    <text evidence="2">Belongs to the DedA family.</text>
</comment>
<keyword evidence="4 7" id="KW-0812">Transmembrane</keyword>
<dbReference type="InterPro" id="IPR051311">
    <property type="entry name" value="DedA_domain"/>
</dbReference>
<evidence type="ECO:0000256" key="1">
    <source>
        <dbReference type="ARBA" id="ARBA00004651"/>
    </source>
</evidence>
<name>A0A0R1TWS6_9LACO</name>
<reference evidence="9 10" key="1">
    <citation type="journal article" date="2015" name="Genome Announc.">
        <title>Expanding the biotechnology potential of lactobacilli through comparative genomics of 213 strains and associated genera.</title>
        <authorList>
            <person name="Sun Z."/>
            <person name="Harris H.M."/>
            <person name="McCann A."/>
            <person name="Guo C."/>
            <person name="Argimon S."/>
            <person name="Zhang W."/>
            <person name="Yang X."/>
            <person name="Jeffery I.B."/>
            <person name="Cooney J.C."/>
            <person name="Kagawa T.F."/>
            <person name="Liu W."/>
            <person name="Song Y."/>
            <person name="Salvetti E."/>
            <person name="Wrobel A."/>
            <person name="Rasinkangas P."/>
            <person name="Parkhill J."/>
            <person name="Rea M.C."/>
            <person name="O'Sullivan O."/>
            <person name="Ritari J."/>
            <person name="Douillard F.P."/>
            <person name="Paul Ross R."/>
            <person name="Yang R."/>
            <person name="Briner A.E."/>
            <person name="Felis G.E."/>
            <person name="de Vos W.M."/>
            <person name="Barrangou R."/>
            <person name="Klaenhammer T.R."/>
            <person name="Caufield P.W."/>
            <person name="Cui Y."/>
            <person name="Zhang H."/>
            <person name="O'Toole P.W."/>
        </authorList>
    </citation>
    <scope>NUCLEOTIDE SEQUENCE [LARGE SCALE GENOMIC DNA]</scope>
    <source>
        <strain evidence="9 10">DSM 15945</strain>
    </source>
</reference>
<keyword evidence="10" id="KW-1185">Reference proteome</keyword>
<evidence type="ECO:0000256" key="2">
    <source>
        <dbReference type="ARBA" id="ARBA00010792"/>
    </source>
</evidence>
<dbReference type="PATRIC" id="fig|1423783.4.peg.1814"/>
<keyword evidence="3" id="KW-1003">Cell membrane</keyword>
<comment type="subcellular location">
    <subcellularLocation>
        <location evidence="1">Cell membrane</location>
        <topology evidence="1">Multi-pass membrane protein</topology>
    </subcellularLocation>
</comment>
<dbReference type="OrthoDB" id="9813426at2"/>
<dbReference type="PANTHER" id="PTHR42709:SF6">
    <property type="entry name" value="UNDECAPRENYL PHOSPHATE TRANSPORTER A"/>
    <property type="match status" value="1"/>
</dbReference>
<sequence length="209" mass="22805">MQTAIESVIEQFGYLGICLLILLENVFPPIPSEIVLTFGGFVTHHTSLDVPGVIVAATIGSVLGAIVLYWVGRILSAERIERLVAGRTGKVLRLTVADVRKVERWFTRHGNSTVFWGRFVPIVRSLISIPAGTTGMPFVRFVVLSAVGTSIWNVVLVMLGRAAGSAWQQVAAYVDTYALIVLVVGVVAVVIFVVWYFKKRVVKGVDHGE</sequence>
<evidence type="ECO:0000313" key="9">
    <source>
        <dbReference type="EMBL" id="KRL85597.1"/>
    </source>
</evidence>
<dbReference type="STRING" id="1423783.FC50_GL001771"/>
<dbReference type="Proteomes" id="UP000051922">
    <property type="component" value="Unassembled WGS sequence"/>
</dbReference>
<dbReference type="GO" id="GO:0005886">
    <property type="term" value="C:plasma membrane"/>
    <property type="evidence" value="ECO:0007669"/>
    <property type="project" value="UniProtKB-SubCell"/>
</dbReference>
<comment type="caution">
    <text evidence="9">The sequence shown here is derived from an EMBL/GenBank/DDBJ whole genome shotgun (WGS) entry which is preliminary data.</text>
</comment>
<feature type="transmembrane region" description="Helical" evidence="7">
    <location>
        <begin position="141"/>
        <end position="164"/>
    </location>
</feature>
<evidence type="ECO:0000256" key="5">
    <source>
        <dbReference type="ARBA" id="ARBA00022989"/>
    </source>
</evidence>
<feature type="transmembrane region" description="Helical" evidence="7">
    <location>
        <begin position="12"/>
        <end position="30"/>
    </location>
</feature>
<evidence type="ECO:0000313" key="10">
    <source>
        <dbReference type="Proteomes" id="UP000051922"/>
    </source>
</evidence>
<dbReference type="InterPro" id="IPR032816">
    <property type="entry name" value="VTT_dom"/>
</dbReference>
<dbReference type="EMBL" id="AZFJ01000052">
    <property type="protein sequence ID" value="KRL85597.1"/>
    <property type="molecule type" value="Genomic_DNA"/>
</dbReference>
<feature type="transmembrane region" description="Helical" evidence="7">
    <location>
        <begin position="50"/>
        <end position="72"/>
    </location>
</feature>
<accession>A0A0R1TWS6</accession>
<proteinExistence type="inferred from homology"/>
<dbReference type="Pfam" id="PF09335">
    <property type="entry name" value="VTT_dom"/>
    <property type="match status" value="1"/>
</dbReference>
<dbReference type="AlphaFoldDB" id="A0A0R1TWS6"/>
<keyword evidence="6 7" id="KW-0472">Membrane</keyword>
<protein>
    <submittedName>
        <fullName evidence="9">Alkaline phosphatase</fullName>
    </submittedName>
</protein>
<gene>
    <name evidence="9" type="ORF">FC50_GL001771</name>
</gene>
<evidence type="ECO:0000256" key="7">
    <source>
        <dbReference type="SAM" id="Phobius"/>
    </source>
</evidence>
<dbReference type="RefSeq" id="WP_054648925.1">
    <property type="nucleotide sequence ID" value="NZ_AZFJ01000052.1"/>
</dbReference>
<evidence type="ECO:0000256" key="6">
    <source>
        <dbReference type="ARBA" id="ARBA00023136"/>
    </source>
</evidence>
<feature type="domain" description="VTT" evidence="8">
    <location>
        <begin position="30"/>
        <end position="161"/>
    </location>
</feature>
<evidence type="ECO:0000256" key="4">
    <source>
        <dbReference type="ARBA" id="ARBA00022692"/>
    </source>
</evidence>
<evidence type="ECO:0000256" key="3">
    <source>
        <dbReference type="ARBA" id="ARBA00022475"/>
    </source>
</evidence>
<feature type="transmembrane region" description="Helical" evidence="7">
    <location>
        <begin position="176"/>
        <end position="197"/>
    </location>
</feature>
<organism evidence="9 10">
    <name type="scientific">Lacticaseibacillus pantheris DSM 15945 = JCM 12539 = NBRC 106106</name>
    <dbReference type="NCBI Taxonomy" id="1423783"/>
    <lineage>
        <taxon>Bacteria</taxon>
        <taxon>Bacillati</taxon>
        <taxon>Bacillota</taxon>
        <taxon>Bacilli</taxon>
        <taxon>Lactobacillales</taxon>
        <taxon>Lactobacillaceae</taxon>
        <taxon>Lacticaseibacillus</taxon>
    </lineage>
</organism>
<keyword evidence="5 7" id="KW-1133">Transmembrane helix</keyword>
<evidence type="ECO:0000259" key="8">
    <source>
        <dbReference type="Pfam" id="PF09335"/>
    </source>
</evidence>